<feature type="transmembrane region" description="Helical" evidence="7">
    <location>
        <begin position="63"/>
        <end position="81"/>
    </location>
</feature>
<evidence type="ECO:0000259" key="8">
    <source>
        <dbReference type="Pfam" id="PF01694"/>
    </source>
</evidence>
<dbReference type="Gene3D" id="1.20.1540.10">
    <property type="entry name" value="Rhomboid-like"/>
    <property type="match status" value="1"/>
</dbReference>
<feature type="transmembrane region" description="Helical" evidence="7">
    <location>
        <begin position="31"/>
        <end position="51"/>
    </location>
</feature>
<dbReference type="GO" id="GO:0016020">
    <property type="term" value="C:membrane"/>
    <property type="evidence" value="ECO:0007669"/>
    <property type="project" value="UniProtKB-SubCell"/>
</dbReference>
<feature type="domain" description="Peptidase S54 rhomboid" evidence="8">
    <location>
        <begin position="47"/>
        <end position="107"/>
    </location>
</feature>
<sequence>MNQLTPFVQRLLIINVVLFALSYIFDNQLHLYHYLILHGVYAEGFAAYQIVTNIFMHADFRHLFGNMLGLYFFGPLLEHFLGFKKFLILYFVCGVGAGLLYWGINAYQVRLVREDAIAFLNSPNPDSFNQFVDKHNSHEYNNQLNLIDAYAEHPEDPELQQQTKHQVVQVVYDVTNFGLLGASGAIFGILMAFALLFPNTELMLLFLPVPIKAKYLVGVYAAIEIYSLYANRPNDNVAHFVHIAGMIFAFILIRYWKTNRNSFY</sequence>
<comment type="similarity">
    <text evidence="2">Belongs to the peptidase S54 family.</text>
</comment>
<feature type="transmembrane region" description="Helical" evidence="7">
    <location>
        <begin position="87"/>
        <end position="104"/>
    </location>
</feature>
<comment type="subcellular location">
    <subcellularLocation>
        <location evidence="1">Membrane</location>
        <topology evidence="1">Multi-pass membrane protein</topology>
    </subcellularLocation>
</comment>
<dbReference type="EMBL" id="CP000383">
    <property type="protein sequence ID" value="ABG57309.1"/>
    <property type="molecule type" value="Genomic_DNA"/>
</dbReference>
<evidence type="ECO:0000256" key="3">
    <source>
        <dbReference type="ARBA" id="ARBA00022692"/>
    </source>
</evidence>
<accession>A0A6N4SM39</accession>
<dbReference type="SUPFAM" id="SSF144091">
    <property type="entry name" value="Rhomboid-like"/>
    <property type="match status" value="1"/>
</dbReference>
<keyword evidence="10" id="KW-1185">Reference proteome</keyword>
<protein>
    <submittedName>
        <fullName evidence="9">Rhomboid family membrane protein</fullName>
    </submittedName>
</protein>
<evidence type="ECO:0000313" key="10">
    <source>
        <dbReference type="Proteomes" id="UP000001822"/>
    </source>
</evidence>
<reference evidence="9 10" key="1">
    <citation type="journal article" date="2007" name="Appl. Environ. Microbiol.">
        <title>Genome sequence of the cellulolytic gliding bacterium Cytophaga hutchinsonii.</title>
        <authorList>
            <person name="Xie G."/>
            <person name="Bruce D.C."/>
            <person name="Challacombe J.F."/>
            <person name="Chertkov O."/>
            <person name="Detter J.C."/>
            <person name="Gilna P."/>
            <person name="Han C.S."/>
            <person name="Lucas S."/>
            <person name="Misra M."/>
            <person name="Myers G.L."/>
            <person name="Richardson P."/>
            <person name="Tapia R."/>
            <person name="Thayer N."/>
            <person name="Thompson L.S."/>
            <person name="Brettin T.S."/>
            <person name="Henrissat B."/>
            <person name="Wilson D.B."/>
            <person name="McBride M.J."/>
        </authorList>
    </citation>
    <scope>NUCLEOTIDE SEQUENCE [LARGE SCALE GENOMIC DNA]</scope>
    <source>
        <strain evidence="10">ATCC 33406 / DSM 1761 / CIP 103989 / NBRC 15051 / NCIMB 9469 / D465</strain>
    </source>
</reference>
<dbReference type="PANTHER" id="PTHR43731:SF14">
    <property type="entry name" value="PRESENILIN-ASSOCIATED RHOMBOID-LIKE PROTEIN, MITOCHONDRIAL"/>
    <property type="match status" value="1"/>
</dbReference>
<dbReference type="Proteomes" id="UP000001822">
    <property type="component" value="Chromosome"/>
</dbReference>
<proteinExistence type="inferred from homology"/>
<keyword evidence="6 7" id="KW-0472">Membrane</keyword>
<evidence type="ECO:0000256" key="1">
    <source>
        <dbReference type="ARBA" id="ARBA00004141"/>
    </source>
</evidence>
<keyword evidence="3 7" id="KW-0812">Transmembrane</keyword>
<evidence type="ECO:0000256" key="5">
    <source>
        <dbReference type="ARBA" id="ARBA00022989"/>
    </source>
</evidence>
<dbReference type="GO" id="GO:0004252">
    <property type="term" value="F:serine-type endopeptidase activity"/>
    <property type="evidence" value="ECO:0007669"/>
    <property type="project" value="InterPro"/>
</dbReference>
<feature type="transmembrane region" description="Helical" evidence="7">
    <location>
        <begin position="7"/>
        <end position="25"/>
    </location>
</feature>
<evidence type="ECO:0000256" key="4">
    <source>
        <dbReference type="ARBA" id="ARBA00022801"/>
    </source>
</evidence>
<dbReference type="OrthoDB" id="9807874at2"/>
<dbReference type="InterPro" id="IPR035952">
    <property type="entry name" value="Rhomboid-like_sf"/>
</dbReference>
<feature type="transmembrane region" description="Helical" evidence="7">
    <location>
        <begin position="237"/>
        <end position="256"/>
    </location>
</feature>
<name>A0A6N4SM39_CYTH3</name>
<organism evidence="9 10">
    <name type="scientific">Cytophaga hutchinsonii (strain ATCC 33406 / DSM 1761 / CIP 103989 / NBRC 15051 / NCIMB 9469 / D465)</name>
    <dbReference type="NCBI Taxonomy" id="269798"/>
    <lineage>
        <taxon>Bacteria</taxon>
        <taxon>Pseudomonadati</taxon>
        <taxon>Bacteroidota</taxon>
        <taxon>Cytophagia</taxon>
        <taxon>Cytophagales</taxon>
        <taxon>Cytophagaceae</taxon>
        <taxon>Cytophaga</taxon>
    </lineage>
</organism>
<dbReference type="Pfam" id="PF01694">
    <property type="entry name" value="Rhomboid"/>
    <property type="match status" value="2"/>
</dbReference>
<dbReference type="KEGG" id="chu:CHU_0015"/>
<keyword evidence="4" id="KW-0378">Hydrolase</keyword>
<evidence type="ECO:0000313" key="9">
    <source>
        <dbReference type="EMBL" id="ABG57309.1"/>
    </source>
</evidence>
<dbReference type="AlphaFoldDB" id="A0A6N4SM39"/>
<gene>
    <name evidence="9" type="ordered locus">CHU_0015</name>
</gene>
<feature type="domain" description="Peptidase S54 rhomboid" evidence="8">
    <location>
        <begin position="167"/>
        <end position="253"/>
    </location>
</feature>
<dbReference type="InterPro" id="IPR022764">
    <property type="entry name" value="Peptidase_S54_rhomboid_dom"/>
</dbReference>
<keyword evidence="5 7" id="KW-1133">Transmembrane helix</keyword>
<feature type="transmembrane region" description="Helical" evidence="7">
    <location>
        <begin position="174"/>
        <end position="197"/>
    </location>
</feature>
<evidence type="ECO:0000256" key="6">
    <source>
        <dbReference type="ARBA" id="ARBA00023136"/>
    </source>
</evidence>
<dbReference type="RefSeq" id="WP_011583425.1">
    <property type="nucleotide sequence ID" value="NC_008255.1"/>
</dbReference>
<dbReference type="PANTHER" id="PTHR43731">
    <property type="entry name" value="RHOMBOID PROTEASE"/>
    <property type="match status" value="1"/>
</dbReference>
<evidence type="ECO:0000256" key="7">
    <source>
        <dbReference type="SAM" id="Phobius"/>
    </source>
</evidence>
<dbReference type="InterPro" id="IPR050925">
    <property type="entry name" value="Rhomboid_protease_S54"/>
</dbReference>
<evidence type="ECO:0000256" key="2">
    <source>
        <dbReference type="ARBA" id="ARBA00009045"/>
    </source>
</evidence>